<comment type="caution">
    <text evidence="1">The sequence shown here is derived from an EMBL/GenBank/DDBJ whole genome shotgun (WGS) entry which is preliminary data.</text>
</comment>
<accession>A0A1J4V5H0</accession>
<gene>
    <name evidence="1" type="ORF">AUJ22_01225</name>
</gene>
<organism evidence="1 2">
    <name type="scientific">Candidatus Nomurabacteria bacterium CG1_02_31_12</name>
    <dbReference type="NCBI Taxonomy" id="1805280"/>
    <lineage>
        <taxon>Bacteria</taxon>
        <taxon>Candidatus Nomuraibacteriota</taxon>
    </lineage>
</organism>
<evidence type="ECO:0000313" key="2">
    <source>
        <dbReference type="Proteomes" id="UP000185769"/>
    </source>
</evidence>
<dbReference type="Proteomes" id="UP000185769">
    <property type="component" value="Unassembled WGS sequence"/>
</dbReference>
<name>A0A1J4V5H0_9BACT</name>
<sequence length="177" mass="20425">MEEKKWDKTRNEYVGGYKPSGNFGAGTYKKTFTPKRPVKTFRDLDVYQKPIECAVLISKNIVPTLVKLKYAYTERLMDCSLAVPLFVAESHSLRFADFALGVGYLEKAMSTSNKMVVYLEHILGLYGSKIDQNLIEDLIGRYTESRTKMFHLEKSWKRFRTEYGDEKEKKGAGGFKY</sequence>
<evidence type="ECO:0000313" key="1">
    <source>
        <dbReference type="EMBL" id="OIO29543.1"/>
    </source>
</evidence>
<proteinExistence type="predicted"/>
<reference evidence="1 2" key="1">
    <citation type="journal article" date="2016" name="Environ. Microbiol.">
        <title>Genomic resolution of a cold subsurface aquifer community provides metabolic insights for novel microbes adapted to high CO concentrations.</title>
        <authorList>
            <person name="Probst A.J."/>
            <person name="Castelle C.J."/>
            <person name="Singh A."/>
            <person name="Brown C.T."/>
            <person name="Anantharaman K."/>
            <person name="Sharon I."/>
            <person name="Hug L.A."/>
            <person name="Burstein D."/>
            <person name="Emerson J.B."/>
            <person name="Thomas B.C."/>
            <person name="Banfield J.F."/>
        </authorList>
    </citation>
    <scope>NUCLEOTIDE SEQUENCE [LARGE SCALE GENOMIC DNA]</scope>
    <source>
        <strain evidence="1">CG1_02_31_12</strain>
    </source>
</reference>
<dbReference type="STRING" id="1805280.AUJ22_01225"/>
<dbReference type="EMBL" id="MNVM01000019">
    <property type="protein sequence ID" value="OIO29543.1"/>
    <property type="molecule type" value="Genomic_DNA"/>
</dbReference>
<dbReference type="AlphaFoldDB" id="A0A1J4V5H0"/>
<protein>
    <submittedName>
        <fullName evidence="1">Uncharacterized protein</fullName>
    </submittedName>
</protein>